<evidence type="ECO:0000256" key="3">
    <source>
        <dbReference type="ARBA" id="ARBA00023274"/>
    </source>
</evidence>
<dbReference type="HAMAP" id="MF_00291_B">
    <property type="entry name" value="Ribosomal_uS2_B"/>
    <property type="match status" value="1"/>
</dbReference>
<evidence type="ECO:0000313" key="7">
    <source>
        <dbReference type="EMBL" id="MBI3627286.1"/>
    </source>
</evidence>
<gene>
    <name evidence="5 7" type="primary">rpsB</name>
    <name evidence="7" type="ORF">HY220_00845</name>
</gene>
<dbReference type="PRINTS" id="PR00395">
    <property type="entry name" value="RIBOSOMALS2"/>
</dbReference>
<dbReference type="SUPFAM" id="SSF52313">
    <property type="entry name" value="Ribosomal protein S2"/>
    <property type="match status" value="1"/>
</dbReference>
<dbReference type="Proteomes" id="UP000808388">
    <property type="component" value="Unassembled WGS sequence"/>
</dbReference>
<comment type="caution">
    <text evidence="7">The sequence shown here is derived from an EMBL/GenBank/DDBJ whole genome shotgun (WGS) entry which is preliminary data.</text>
</comment>
<dbReference type="InterPro" id="IPR023591">
    <property type="entry name" value="Ribosomal_uS2_flav_dom_sf"/>
</dbReference>
<evidence type="ECO:0000313" key="8">
    <source>
        <dbReference type="Proteomes" id="UP000808388"/>
    </source>
</evidence>
<keyword evidence="3 5" id="KW-0687">Ribonucleoprotein</keyword>
<dbReference type="PROSITE" id="PS00963">
    <property type="entry name" value="RIBOSOMAL_S2_2"/>
    <property type="match status" value="1"/>
</dbReference>
<dbReference type="GO" id="GO:0006412">
    <property type="term" value="P:translation"/>
    <property type="evidence" value="ECO:0007669"/>
    <property type="project" value="UniProtKB-UniRule"/>
</dbReference>
<dbReference type="InterPro" id="IPR005706">
    <property type="entry name" value="Ribosomal_uS2_bac/mit/plastid"/>
</dbReference>
<dbReference type="EMBL" id="JACQCQ010000002">
    <property type="protein sequence ID" value="MBI3627286.1"/>
    <property type="molecule type" value="Genomic_DNA"/>
</dbReference>
<evidence type="ECO:0000256" key="4">
    <source>
        <dbReference type="ARBA" id="ARBA00035256"/>
    </source>
</evidence>
<dbReference type="Gene3D" id="1.10.287.610">
    <property type="entry name" value="Helix hairpin bin"/>
    <property type="match status" value="1"/>
</dbReference>
<dbReference type="InterPro" id="IPR018130">
    <property type="entry name" value="Ribosomal_uS2_CS"/>
</dbReference>
<dbReference type="GO" id="GO:0015935">
    <property type="term" value="C:small ribosomal subunit"/>
    <property type="evidence" value="ECO:0007669"/>
    <property type="project" value="InterPro"/>
</dbReference>
<proteinExistence type="inferred from homology"/>
<protein>
    <recommendedName>
        <fullName evidence="4 5">Small ribosomal subunit protein uS2</fullName>
    </recommendedName>
</protein>
<dbReference type="PROSITE" id="PS00962">
    <property type="entry name" value="RIBOSOMAL_S2_1"/>
    <property type="match status" value="1"/>
</dbReference>
<dbReference type="InterPro" id="IPR001865">
    <property type="entry name" value="Ribosomal_uS2"/>
</dbReference>
<accession>A0A9D6LSI2</accession>
<dbReference type="PANTHER" id="PTHR12534:SF0">
    <property type="entry name" value="SMALL RIBOSOMAL SUBUNIT PROTEIN US2M"/>
    <property type="match status" value="1"/>
</dbReference>
<evidence type="ECO:0000256" key="5">
    <source>
        <dbReference type="HAMAP-Rule" id="MF_00291"/>
    </source>
</evidence>
<comment type="similarity">
    <text evidence="1 5 6">Belongs to the universal ribosomal protein uS2 family.</text>
</comment>
<dbReference type="CDD" id="cd01425">
    <property type="entry name" value="RPS2"/>
    <property type="match status" value="1"/>
</dbReference>
<dbReference type="AlphaFoldDB" id="A0A9D6LSI2"/>
<name>A0A9D6LSI2_9BACT</name>
<reference evidence="7" key="1">
    <citation type="submission" date="2020-07" db="EMBL/GenBank/DDBJ databases">
        <title>Huge and variable diversity of episymbiotic CPR bacteria and DPANN archaea in groundwater ecosystems.</title>
        <authorList>
            <person name="He C.Y."/>
            <person name="Keren R."/>
            <person name="Whittaker M."/>
            <person name="Farag I.F."/>
            <person name="Doudna J."/>
            <person name="Cate J.H.D."/>
            <person name="Banfield J.F."/>
        </authorList>
    </citation>
    <scope>NUCLEOTIDE SEQUENCE</scope>
    <source>
        <strain evidence="7">NC_groundwater_972_Pr1_S-0.2um_49_27</strain>
    </source>
</reference>
<organism evidence="7 8">
    <name type="scientific">Candidatus Sungiibacteriota bacterium</name>
    <dbReference type="NCBI Taxonomy" id="2750080"/>
    <lineage>
        <taxon>Bacteria</taxon>
        <taxon>Candidatus Sungiibacteriota</taxon>
    </lineage>
</organism>
<dbReference type="NCBIfam" id="TIGR01011">
    <property type="entry name" value="rpsB_bact"/>
    <property type="match status" value="1"/>
</dbReference>
<dbReference type="Gene3D" id="3.40.50.10490">
    <property type="entry name" value="Glucose-6-phosphate isomerase like protein, domain 1"/>
    <property type="match status" value="1"/>
</dbReference>
<dbReference type="Pfam" id="PF00318">
    <property type="entry name" value="Ribosomal_S2"/>
    <property type="match status" value="1"/>
</dbReference>
<evidence type="ECO:0000256" key="6">
    <source>
        <dbReference type="RuleBase" id="RU003631"/>
    </source>
</evidence>
<evidence type="ECO:0000256" key="1">
    <source>
        <dbReference type="ARBA" id="ARBA00006242"/>
    </source>
</evidence>
<dbReference type="GO" id="GO:0003735">
    <property type="term" value="F:structural constituent of ribosome"/>
    <property type="evidence" value="ECO:0007669"/>
    <property type="project" value="InterPro"/>
</dbReference>
<dbReference type="PANTHER" id="PTHR12534">
    <property type="entry name" value="30S RIBOSOMAL PROTEIN S2 PROKARYOTIC AND ORGANELLAR"/>
    <property type="match status" value="1"/>
</dbReference>
<sequence length="264" mass="29667">MTLAEMDLKSELSPDEEIQTLMKAGVHIGHVKSKTHPAMRPFIFTTRNNVQIIDVLKTKEFLVKAEAFLESVRARGGLILWVGTRPSARVAVEQAAKKTSMPYVTTRWTGGLLTNFRVISKRVQDMEEIERQTRDGELEKYTKQERARINDEYQSLVKVHDGLRLLKKMPDAVIIIDTLQDNLAVNEARKVRIPIVALSDTNTDPNLVTYSIPSNDDARLAVGYMTERLAEAILEGAEEAKRVEALAKAKAEEAKAKVQEELKA</sequence>
<evidence type="ECO:0000256" key="2">
    <source>
        <dbReference type="ARBA" id="ARBA00022980"/>
    </source>
</evidence>
<keyword evidence="2 5" id="KW-0689">Ribosomal protein</keyword>